<evidence type="ECO:0000256" key="1">
    <source>
        <dbReference type="ARBA" id="ARBA00004651"/>
    </source>
</evidence>
<keyword evidence="3 6" id="KW-0812">Transmembrane</keyword>
<evidence type="ECO:0000256" key="6">
    <source>
        <dbReference type="SAM" id="Phobius"/>
    </source>
</evidence>
<dbReference type="AlphaFoldDB" id="A0A1G5DV97"/>
<keyword evidence="5 6" id="KW-0472">Membrane</keyword>
<evidence type="ECO:0000313" key="8">
    <source>
        <dbReference type="Proteomes" id="UP000199569"/>
    </source>
</evidence>
<dbReference type="PIRSF" id="PIRSF006324">
    <property type="entry name" value="LeuE"/>
    <property type="match status" value="1"/>
</dbReference>
<feature type="transmembrane region" description="Helical" evidence="6">
    <location>
        <begin position="83"/>
        <end position="108"/>
    </location>
</feature>
<dbReference type="EMBL" id="FMVJ01000003">
    <property type="protein sequence ID" value="SCY18672.1"/>
    <property type="molecule type" value="Genomic_DNA"/>
</dbReference>
<dbReference type="Proteomes" id="UP000199569">
    <property type="component" value="Unassembled WGS sequence"/>
</dbReference>
<reference evidence="7 8" key="1">
    <citation type="submission" date="2016-10" db="EMBL/GenBank/DDBJ databases">
        <authorList>
            <person name="de Groot N.N."/>
        </authorList>
    </citation>
    <scope>NUCLEOTIDE SEQUENCE [LARGE SCALE GENOMIC DNA]</scope>
    <source>
        <strain evidence="7 8">CGMCC 1.7666</strain>
    </source>
</reference>
<evidence type="ECO:0000256" key="3">
    <source>
        <dbReference type="ARBA" id="ARBA00022692"/>
    </source>
</evidence>
<name>A0A1G5DV97_9HYPH</name>
<accession>A0A1G5DV97</accession>
<dbReference type="GO" id="GO:0015171">
    <property type="term" value="F:amino acid transmembrane transporter activity"/>
    <property type="evidence" value="ECO:0007669"/>
    <property type="project" value="TreeGrafter"/>
</dbReference>
<sequence length="252" mass="27028">MNVAGFKKWGKNGISTSCFSLAVNKRLRHDPAADSEVKSMDFLPSLNVLLTYSLACFVLFITPGPDMSLFLAKTMSGGRKAGLASMLGAMAGCCVHTLLAALGLSALLAASVTAFTILKIVGALYLLWMAFDAVRNGSALSLKEEGRVQVSFWKTFFMGVGINLTNPKIVLFFVTFLPQFVDAADPHAADKLLFLGLYFIAFTGPLGAIMILGAEKVIALLRNHPKVMRGIDYSFAGLFSAFALKILTASAR</sequence>
<dbReference type="GO" id="GO:0005886">
    <property type="term" value="C:plasma membrane"/>
    <property type="evidence" value="ECO:0007669"/>
    <property type="project" value="UniProtKB-SubCell"/>
</dbReference>
<dbReference type="PANTHER" id="PTHR30086">
    <property type="entry name" value="ARGININE EXPORTER PROTEIN ARGO"/>
    <property type="match status" value="1"/>
</dbReference>
<evidence type="ECO:0000256" key="5">
    <source>
        <dbReference type="ARBA" id="ARBA00023136"/>
    </source>
</evidence>
<proteinExistence type="predicted"/>
<dbReference type="InterPro" id="IPR001123">
    <property type="entry name" value="LeuE-type"/>
</dbReference>
<feature type="transmembrane region" description="Helical" evidence="6">
    <location>
        <begin position="42"/>
        <end position="62"/>
    </location>
</feature>
<gene>
    <name evidence="7" type="ORF">SAMN02927923_00794</name>
</gene>
<dbReference type="Pfam" id="PF01810">
    <property type="entry name" value="LysE"/>
    <property type="match status" value="1"/>
</dbReference>
<evidence type="ECO:0000256" key="2">
    <source>
        <dbReference type="ARBA" id="ARBA00022475"/>
    </source>
</evidence>
<feature type="transmembrane region" description="Helical" evidence="6">
    <location>
        <begin position="192"/>
        <end position="212"/>
    </location>
</feature>
<comment type="subcellular location">
    <subcellularLocation>
        <location evidence="1">Cell membrane</location>
        <topology evidence="1">Multi-pass membrane protein</topology>
    </subcellularLocation>
</comment>
<evidence type="ECO:0000313" key="7">
    <source>
        <dbReference type="EMBL" id="SCY18672.1"/>
    </source>
</evidence>
<keyword evidence="2" id="KW-1003">Cell membrane</keyword>
<feature type="transmembrane region" description="Helical" evidence="6">
    <location>
        <begin position="155"/>
        <end position="180"/>
    </location>
</feature>
<evidence type="ECO:0000256" key="4">
    <source>
        <dbReference type="ARBA" id="ARBA00022989"/>
    </source>
</evidence>
<feature type="transmembrane region" description="Helical" evidence="6">
    <location>
        <begin position="114"/>
        <end position="134"/>
    </location>
</feature>
<keyword evidence="8" id="KW-1185">Reference proteome</keyword>
<dbReference type="STRING" id="549386.SAMN02927923_00794"/>
<protein>
    <submittedName>
        <fullName evidence="7">Threonine/homoserine/homoserine lactone efflux protein</fullName>
    </submittedName>
</protein>
<organism evidence="7 8">
    <name type="scientific">Microvirga guangxiensis</name>
    <dbReference type="NCBI Taxonomy" id="549386"/>
    <lineage>
        <taxon>Bacteria</taxon>
        <taxon>Pseudomonadati</taxon>
        <taxon>Pseudomonadota</taxon>
        <taxon>Alphaproteobacteria</taxon>
        <taxon>Hyphomicrobiales</taxon>
        <taxon>Methylobacteriaceae</taxon>
        <taxon>Microvirga</taxon>
    </lineage>
</organism>
<dbReference type="PANTHER" id="PTHR30086:SF20">
    <property type="entry name" value="ARGININE EXPORTER PROTEIN ARGO-RELATED"/>
    <property type="match status" value="1"/>
</dbReference>
<keyword evidence="4 6" id="KW-1133">Transmembrane helix</keyword>